<evidence type="ECO:0000256" key="3">
    <source>
        <dbReference type="ARBA" id="ARBA00046326"/>
    </source>
</evidence>
<reference evidence="8 9" key="1">
    <citation type="journal article" date="2022" name="Front. Cell. Infect. Microbiol.">
        <title>The Genomes of Two Strains of Taenia crassiceps the Animal Model for the Study of Human Cysticercosis.</title>
        <authorList>
            <person name="Bobes R.J."/>
            <person name="Estrada K."/>
            <person name="Rios-Valencia D.G."/>
            <person name="Calderon-Gallegos A."/>
            <person name="de la Torre P."/>
            <person name="Carrero J.C."/>
            <person name="Sanchez-Flores A."/>
            <person name="Laclette J.P."/>
        </authorList>
    </citation>
    <scope>NUCLEOTIDE SEQUENCE [LARGE SCALE GENOMIC DNA]</scope>
    <source>
        <strain evidence="8">WFUcys</strain>
    </source>
</reference>
<feature type="compositionally biased region" description="Acidic residues" evidence="4">
    <location>
        <begin position="1094"/>
        <end position="1111"/>
    </location>
</feature>
<feature type="region of interest" description="Disordered" evidence="4">
    <location>
        <begin position="396"/>
        <end position="422"/>
    </location>
</feature>
<keyword evidence="2" id="KW-0653">Protein transport</keyword>
<feature type="compositionally biased region" description="Polar residues" evidence="4">
    <location>
        <begin position="1565"/>
        <end position="1579"/>
    </location>
</feature>
<feature type="region of interest" description="Disordered" evidence="4">
    <location>
        <begin position="1069"/>
        <end position="1111"/>
    </location>
</feature>
<organism evidence="8 9">
    <name type="scientific">Taenia crassiceps</name>
    <dbReference type="NCBI Taxonomy" id="6207"/>
    <lineage>
        <taxon>Eukaryota</taxon>
        <taxon>Metazoa</taxon>
        <taxon>Spiralia</taxon>
        <taxon>Lophotrochozoa</taxon>
        <taxon>Platyhelminthes</taxon>
        <taxon>Cestoda</taxon>
        <taxon>Eucestoda</taxon>
        <taxon>Cyclophyllidea</taxon>
        <taxon>Taeniidae</taxon>
        <taxon>Taenia</taxon>
    </lineage>
</organism>
<comment type="caution">
    <text evidence="8">The sequence shown here is derived from an EMBL/GenBank/DDBJ whole genome shotgun (WGS) entry which is preliminary data.</text>
</comment>
<feature type="compositionally biased region" description="Low complexity" evidence="4">
    <location>
        <begin position="397"/>
        <end position="411"/>
    </location>
</feature>
<gene>
    <name evidence="8" type="ORF">TcWFU_005011</name>
</gene>
<keyword evidence="1" id="KW-0813">Transport</keyword>
<evidence type="ECO:0000259" key="5">
    <source>
        <dbReference type="Pfam" id="PF04118"/>
    </source>
</evidence>
<dbReference type="Proteomes" id="UP001651158">
    <property type="component" value="Unassembled WGS sequence"/>
</dbReference>
<dbReference type="InterPro" id="IPR007249">
    <property type="entry name" value="DOP1_N"/>
</dbReference>
<evidence type="ECO:0000259" key="6">
    <source>
        <dbReference type="Pfam" id="PF24598"/>
    </source>
</evidence>
<feature type="domain" description="DOP1-like TPR" evidence="7">
    <location>
        <begin position="1257"/>
        <end position="1577"/>
    </location>
</feature>
<sequence length="2701" mass="297371">MLLLIQQYDRYDVIPEKRLLGKRLAQCLHPALPPGVHCKTLECFDLIFRIMGPNNLAADISIYGPCLFGLLGPSAMTVKPLLFNLFETYFLPLGDKLRTAFLGLLQGLLPGLEEGSEFFERGNSIIEKFCRAVGPEFFYTCLWQVLIHAPSVRHFGTVFILNHFNKRRHLSSQAYFFGTSTAVLLESIRCLLDDNVVLVQRDTLDFVILTLPVHLVASTGPQRQQSRHSQYNHPLDGKITSLEMRNLAMAALTVLLQKDASLNRRLFIWLLGSQPIESADASQHATTVARVALHSTNIQNDTDSAIQLQYFKTFSLRLLTEAVQSILQATLALPTILNAQSANRSACFRPFRLMAGLLNRSEIGSLLVENVLIDFVFFTLHMYHCLQSISGNGGGSKSPHFSASSSESPSPVNRRSEDQKLPQQTLEMLTQYDACTMDGITRTNGGSNRNGSRLAPFATNPRPSYRPSSDLFIEASTSASTAARIPTEVEFMREAELFFSNLESEFMWPFLQRHFFLSPQKVRRGWVSAVRFLLEHLPTDTYPEVRGCHLPRMVSGLTATLCERMGHLSLAEIAEFIDLLVVLITQIQEHMVTMLDQSLAEFSRSSTTSGSYTSKQWNKEVVLIAGIVGDVRRLLATFFRHFLCPSLKTVDDCLEFLRYPEKDLNELDSKFCEFLNSNVGESERGVVVDLLAQLCRLVVDMCNVPLVQPSNDSGLTEELDFNRLFDSSCDAGDATAIPEWLTYLVAGGVLSTDFDTKTICLHTLMDLVEASTSIYGWPFDTSDCNRHNQQKPLGRSGLLLPVLAPKVLNTLASSLDFFPIAGVSLWCFLNDFTYAEDATSLLIRVLTVAPKNVAYSTEVIVENFIVQQMLSADPVLRTLAHRRFTLLWRFLQRSSVSSMVSSTITTSTVANSPVAEVNSVGLGACGSGWRRAAMGLPMINNETASSVGSFNRCILILLDSLDDVEMTSAGGSGGSRWMLFHDSLFLASSAAVATSEATESAESRKARADVRQVAVAWLTSALSNGQVGRIVAPLFAILLHPSTARTSLLSIRYRRCLLRRIQRRRNRRLRRDKALLGNTQENSTVDTTDKMEGESEEGDDEGYDGSECDIDDDDEEEYDRNICALSGGSPSGELHFYPPPPVSQSSTSEEGRKQQVKAKKAIKKMTGDGDVFGEEYCPVDVMSRLQSTSHDTETGVSELERVSIDRARKDVIRAKTRCNALLSQVLVLESELKESTTGPTSLSPFDQLVESPVKVLPIHEHLLVYLHRYDFNQVTYALSRLCAILKNDVGTLFVLALAASPTASKGPSNSTSGTKEVPRFAACEFPTLLGTSLADLLARHYRCLLAGGRDDFARHSTMDEIGRIVNYRMPSLLDVLIFICLTFLLSLSLPSEPASTSAANANVRLAAAELLQLITKKLLHLAVIVTPTEEGKLMLDTQKDETEMATLIAILRDSGLSWIDAIIQRSGLSQAVIHCLATSTELTHISDSLNTADDASLPLCLRLLKYNDTTESLAELSCLLQLTRDLLQLTSPHDEPSKKSTTNITTSSNSRLNKTPPTKTKIASKKSSNQSSPTPSQVHFSGNLPWCSSQIPVLDSTLKTLTPFAPSPTLLAVLTTRFIGSCPSAIHSRSRHVATQMLLLNTLRLGLCPATRVDLHPLWFNFLQESLIHWGAATALMINLVVSQMSVILQMLAEPFCYSTLPMGVNRRTTPASDYPADYTLQLLACLQGITHTFLLPFGQSKFNILHGMTLGAAAFAHNWSPPTTRHSPTHRRKLSSNSLSHLKGAWPSSVGYGTPEMLRDSIQVAEALRDFHAHYHRSFDFTPLSPALQRIQQASMESESPSPVLQIPLLFTSKDLLGTEIMPDCSDLALCWARGRAEMCHVFPTILASLATIWLALNQSCDPSSSLPVPSLGGDLETGIDALGSSSPPSVTNSVRLRCGFDRLPALTALGHPEVVRRAIDNFLEPIALTHPALLFAALAYVWPPPGAASSGLGGGSNDLMWLLSSSPSGLPLTPRQCALVSLVSGAYWGFRECENRSGRYVSLSVDLNNLKRPVALLKTAQAVRTLRNLLRSPPPSLALAFLLDLSHGEAVAPLPVEGTMPPQTMQSSLLHFLYVWIVTTGGIGSGSFQSANVQDLLRDIVPLTSISAAISATNGLGTAITSPISVFVLVKIFNEVIITLSNKDEKRDQKDLQDICQRLMEATASIAGTALEQATWFRRGLQVRSTATTATPTASAIDALGSLRSSNFMHPVASESSLTEVRSNGITPSNALHNSQELLFSDNRDLPSVPVLLKEDLSVLALKMLAEHMAVFFDVVYKSEEKDRVPSALNNGILTNILPFLKSHNIANACHYAAASQVLASLSSYQFTRRAWRREVFELFIDSTFFQATESALHSWCAVVDNLMTQEKNTFKEALTRLTVSQGAGLNIFSSKEAEYEQRAAHLKKINFILFSSEREQYSRSVSEILERLTDNLRAITDVNVPILTQIFLCARVLIARISAESLASLWFIVIPELVNVFRIFAERCNGGSRKHSALSFDDLQKLPQSQLILLLSACKLLATILLIPESIVPQLLFHRWVFVSRRMDGGSGEEEGEGSESNSAFEPLMSQISSGLTSIYQSENQIYTTQLLPTTSAYYFILSIRGVTTFEPLELFFRSLGEKRALSATSSEVLDEGTWGTLNQVLEVSLFNEFPESMAASK</sequence>
<feature type="domain" description="DOP1 N-terminal" evidence="5">
    <location>
        <begin position="4"/>
        <end position="274"/>
    </location>
</feature>
<feature type="domain" description="DOP1-like C-terminal" evidence="6">
    <location>
        <begin position="2304"/>
        <end position="2660"/>
    </location>
</feature>
<feature type="compositionally biased region" description="Low complexity" evidence="4">
    <location>
        <begin position="1539"/>
        <end position="1550"/>
    </location>
</feature>
<dbReference type="EMBL" id="JAKROA010000023">
    <property type="protein sequence ID" value="KAL5102848.1"/>
    <property type="molecule type" value="Genomic_DNA"/>
</dbReference>
<accession>A0ABR4Q0B9</accession>
<feature type="region of interest" description="Disordered" evidence="4">
    <location>
        <begin position="1531"/>
        <end position="1579"/>
    </location>
</feature>
<dbReference type="PANTHER" id="PTHR14042:SF24">
    <property type="entry name" value="PROTEIN DOPEY-1 HOMOLOG"/>
    <property type="match status" value="1"/>
</dbReference>
<keyword evidence="9" id="KW-1185">Reference proteome</keyword>
<feature type="compositionally biased region" description="Polar residues" evidence="4">
    <location>
        <begin position="1077"/>
        <end position="1086"/>
    </location>
</feature>
<dbReference type="InterPro" id="IPR056457">
    <property type="entry name" value="DOP1_C"/>
</dbReference>
<dbReference type="InterPro" id="IPR056459">
    <property type="entry name" value="TPR_DOP1"/>
</dbReference>
<dbReference type="InterPro" id="IPR040314">
    <property type="entry name" value="DOP1"/>
</dbReference>
<feature type="region of interest" description="Disordered" evidence="4">
    <location>
        <begin position="439"/>
        <end position="460"/>
    </location>
</feature>
<dbReference type="PANTHER" id="PTHR14042">
    <property type="entry name" value="DOPEY-RELATED"/>
    <property type="match status" value="1"/>
</dbReference>
<dbReference type="Pfam" id="PF24601">
    <property type="entry name" value="TPR_DOP1"/>
    <property type="match status" value="2"/>
</dbReference>
<feature type="compositionally biased region" description="Polar residues" evidence="4">
    <location>
        <begin position="441"/>
        <end position="451"/>
    </location>
</feature>
<evidence type="ECO:0000313" key="8">
    <source>
        <dbReference type="EMBL" id="KAL5102848.1"/>
    </source>
</evidence>
<feature type="region of interest" description="Disordered" evidence="4">
    <location>
        <begin position="1127"/>
        <end position="1152"/>
    </location>
</feature>
<evidence type="ECO:0000259" key="7">
    <source>
        <dbReference type="Pfam" id="PF24601"/>
    </source>
</evidence>
<proteinExistence type="inferred from homology"/>
<protein>
    <recommendedName>
        <fullName evidence="10">Dopey N-terminal domain-containing protein</fullName>
    </recommendedName>
</protein>
<name>A0ABR4Q0B9_9CEST</name>
<evidence type="ECO:0000313" key="9">
    <source>
        <dbReference type="Proteomes" id="UP001651158"/>
    </source>
</evidence>
<evidence type="ECO:0000256" key="1">
    <source>
        <dbReference type="ARBA" id="ARBA00022448"/>
    </source>
</evidence>
<evidence type="ECO:0000256" key="2">
    <source>
        <dbReference type="ARBA" id="ARBA00022927"/>
    </source>
</evidence>
<evidence type="ECO:0008006" key="10">
    <source>
        <dbReference type="Google" id="ProtNLM"/>
    </source>
</evidence>
<evidence type="ECO:0000256" key="4">
    <source>
        <dbReference type="SAM" id="MobiDB-lite"/>
    </source>
</evidence>
<dbReference type="Pfam" id="PF04118">
    <property type="entry name" value="Dopey_N"/>
    <property type="match status" value="1"/>
</dbReference>
<feature type="domain" description="DOP1-like TPR" evidence="7">
    <location>
        <begin position="1627"/>
        <end position="1736"/>
    </location>
</feature>
<dbReference type="Pfam" id="PF24598">
    <property type="entry name" value="DOP1_C"/>
    <property type="match status" value="1"/>
</dbReference>
<comment type="similarity">
    <text evidence="3">Belongs to the DOP1 family.</text>
</comment>